<name>A0ABD0Q6Y6_CIRMR</name>
<keyword evidence="3" id="KW-1185">Reference proteome</keyword>
<feature type="non-terminal residue" evidence="2">
    <location>
        <position position="64"/>
    </location>
</feature>
<protein>
    <submittedName>
        <fullName evidence="2">Uncharacterized protein</fullName>
    </submittedName>
</protein>
<dbReference type="EMBL" id="JAMKFB020000011">
    <property type="protein sequence ID" value="KAL0181660.1"/>
    <property type="molecule type" value="Genomic_DNA"/>
</dbReference>
<evidence type="ECO:0000313" key="3">
    <source>
        <dbReference type="Proteomes" id="UP001529510"/>
    </source>
</evidence>
<feature type="non-terminal residue" evidence="2">
    <location>
        <position position="1"/>
    </location>
</feature>
<reference evidence="2 3" key="1">
    <citation type="submission" date="2024-05" db="EMBL/GenBank/DDBJ databases">
        <title>Genome sequencing and assembly of Indian major carp, Cirrhinus mrigala (Hamilton, 1822).</title>
        <authorList>
            <person name="Mohindra V."/>
            <person name="Chowdhury L.M."/>
            <person name="Lal K."/>
            <person name="Jena J.K."/>
        </authorList>
    </citation>
    <scope>NUCLEOTIDE SEQUENCE [LARGE SCALE GENOMIC DNA]</scope>
    <source>
        <strain evidence="2">CM1030</strain>
        <tissue evidence="2">Blood</tissue>
    </source>
</reference>
<proteinExistence type="predicted"/>
<comment type="caution">
    <text evidence="2">The sequence shown here is derived from an EMBL/GenBank/DDBJ whole genome shotgun (WGS) entry which is preliminary data.</text>
</comment>
<evidence type="ECO:0000313" key="2">
    <source>
        <dbReference type="EMBL" id="KAL0181660.1"/>
    </source>
</evidence>
<accession>A0ABD0Q6Y6</accession>
<sequence>ERINPRRAGLVGSSGPQNKQPFMVAFLKAVRSASGNKQRGHHRSKTPKPGVAASQVALKTAEAA</sequence>
<feature type="region of interest" description="Disordered" evidence="1">
    <location>
        <begin position="32"/>
        <end position="64"/>
    </location>
</feature>
<organism evidence="2 3">
    <name type="scientific">Cirrhinus mrigala</name>
    <name type="common">Mrigala</name>
    <dbReference type="NCBI Taxonomy" id="683832"/>
    <lineage>
        <taxon>Eukaryota</taxon>
        <taxon>Metazoa</taxon>
        <taxon>Chordata</taxon>
        <taxon>Craniata</taxon>
        <taxon>Vertebrata</taxon>
        <taxon>Euteleostomi</taxon>
        <taxon>Actinopterygii</taxon>
        <taxon>Neopterygii</taxon>
        <taxon>Teleostei</taxon>
        <taxon>Ostariophysi</taxon>
        <taxon>Cypriniformes</taxon>
        <taxon>Cyprinidae</taxon>
        <taxon>Labeoninae</taxon>
        <taxon>Labeonini</taxon>
        <taxon>Cirrhinus</taxon>
    </lineage>
</organism>
<gene>
    <name evidence="2" type="ORF">M9458_024066</name>
</gene>
<dbReference type="Proteomes" id="UP001529510">
    <property type="component" value="Unassembled WGS sequence"/>
</dbReference>
<dbReference type="AlphaFoldDB" id="A0ABD0Q6Y6"/>
<evidence type="ECO:0000256" key="1">
    <source>
        <dbReference type="SAM" id="MobiDB-lite"/>
    </source>
</evidence>